<dbReference type="GO" id="GO:0003676">
    <property type="term" value="F:nucleic acid binding"/>
    <property type="evidence" value="ECO:0007669"/>
    <property type="project" value="InterPro"/>
</dbReference>
<name>A0A1V4L160_PATFA</name>
<dbReference type="InterPro" id="IPR032473">
    <property type="entry name" value="Argonaute_Mid_dom"/>
</dbReference>
<evidence type="ECO:0000259" key="1">
    <source>
        <dbReference type="PROSITE" id="PS50822"/>
    </source>
</evidence>
<dbReference type="InterPro" id="IPR012337">
    <property type="entry name" value="RNaseH-like_sf"/>
</dbReference>
<dbReference type="OrthoDB" id="10252740at2759"/>
<reference evidence="2 3" key="1">
    <citation type="submission" date="2016-02" db="EMBL/GenBank/DDBJ databases">
        <title>Band-tailed pigeon sequencing and assembly.</title>
        <authorList>
            <person name="Soares A.E."/>
            <person name="Novak B.J."/>
            <person name="Rice E.S."/>
            <person name="O'Connell B."/>
            <person name="Chang D."/>
            <person name="Weber S."/>
            <person name="Shapiro B."/>
        </authorList>
    </citation>
    <scope>NUCLEOTIDE SEQUENCE [LARGE SCALE GENOMIC DNA]</scope>
    <source>
        <strain evidence="2">BTP2013</strain>
        <tissue evidence="2">Blood</tissue>
    </source>
</reference>
<dbReference type="PANTHER" id="PTHR22891">
    <property type="entry name" value="EUKARYOTIC TRANSLATION INITIATION FACTOR 2C"/>
    <property type="match status" value="1"/>
</dbReference>
<sequence>MRSASFNTDPYVREFGIMVKDEMTDVTGRVLQPPSILYGGRNKAIATPVQGVWDMRNKQFHTGIEIKVWAIACFAPQRQCTEVHLKTFTEQLRKISRDAGMPIQGQPCFCKYAQGADSVEPMFRHLKNTYTGLQLVVVILPGKTPVYAEVKRVGDTVLGMATQCVQMKNVQRTTPQTLSNLCLKINVKLGGVNNILLPQGR</sequence>
<organism evidence="2 3">
    <name type="scientific">Patagioenas fasciata monilis</name>
    <dbReference type="NCBI Taxonomy" id="372326"/>
    <lineage>
        <taxon>Eukaryota</taxon>
        <taxon>Metazoa</taxon>
        <taxon>Chordata</taxon>
        <taxon>Craniata</taxon>
        <taxon>Vertebrata</taxon>
        <taxon>Euteleostomi</taxon>
        <taxon>Archelosauria</taxon>
        <taxon>Archosauria</taxon>
        <taxon>Dinosauria</taxon>
        <taxon>Saurischia</taxon>
        <taxon>Theropoda</taxon>
        <taxon>Coelurosauria</taxon>
        <taxon>Aves</taxon>
        <taxon>Neognathae</taxon>
        <taxon>Neoaves</taxon>
        <taxon>Columbimorphae</taxon>
        <taxon>Columbiformes</taxon>
        <taxon>Columbidae</taxon>
        <taxon>Patagioenas</taxon>
    </lineage>
</organism>
<dbReference type="EMBL" id="LSYS01000210">
    <property type="protein sequence ID" value="OPJ90583.1"/>
    <property type="molecule type" value="Genomic_DNA"/>
</dbReference>
<dbReference type="InterPro" id="IPR032472">
    <property type="entry name" value="ArgoL2"/>
</dbReference>
<dbReference type="PROSITE" id="PS50822">
    <property type="entry name" value="PIWI"/>
    <property type="match status" value="1"/>
</dbReference>
<dbReference type="SUPFAM" id="SSF53098">
    <property type="entry name" value="Ribonuclease H-like"/>
    <property type="match status" value="1"/>
</dbReference>
<accession>A0A1V4L160</accession>
<dbReference type="Pfam" id="PF02171">
    <property type="entry name" value="Piwi"/>
    <property type="match status" value="1"/>
</dbReference>
<dbReference type="Pfam" id="PF16487">
    <property type="entry name" value="ArgoMid"/>
    <property type="match status" value="1"/>
</dbReference>
<evidence type="ECO:0000313" key="3">
    <source>
        <dbReference type="Proteomes" id="UP000190648"/>
    </source>
</evidence>
<gene>
    <name evidence="2" type="ORF">AV530_018601</name>
</gene>
<feature type="domain" description="Piwi" evidence="1">
    <location>
        <begin position="135"/>
        <end position="201"/>
    </location>
</feature>
<proteinExistence type="predicted"/>
<dbReference type="STRING" id="372326.A0A1V4L160"/>
<evidence type="ECO:0000313" key="2">
    <source>
        <dbReference type="EMBL" id="OPJ90583.1"/>
    </source>
</evidence>
<dbReference type="Gene3D" id="3.40.50.2300">
    <property type="match status" value="1"/>
</dbReference>
<dbReference type="InterPro" id="IPR003165">
    <property type="entry name" value="Piwi"/>
</dbReference>
<dbReference type="FunFam" id="3.40.50.2300:FF:000005">
    <property type="entry name" value="Protein argonaute-2"/>
    <property type="match status" value="1"/>
</dbReference>
<dbReference type="AlphaFoldDB" id="A0A1V4L160"/>
<dbReference type="Proteomes" id="UP000190648">
    <property type="component" value="Unassembled WGS sequence"/>
</dbReference>
<dbReference type="Pfam" id="PF16488">
    <property type="entry name" value="ArgoL2"/>
    <property type="match status" value="1"/>
</dbReference>
<protein>
    <recommendedName>
        <fullName evidence="1">Piwi domain-containing protein</fullName>
    </recommendedName>
</protein>
<keyword evidence="3" id="KW-1185">Reference proteome</keyword>
<comment type="caution">
    <text evidence="2">The sequence shown here is derived from an EMBL/GenBank/DDBJ whole genome shotgun (WGS) entry which is preliminary data.</text>
</comment>